<dbReference type="Proteomes" id="UP000235145">
    <property type="component" value="Unassembled WGS sequence"/>
</dbReference>
<evidence type="ECO:0000313" key="2">
    <source>
        <dbReference type="EMBL" id="KAJ0191210.1"/>
    </source>
</evidence>
<proteinExistence type="predicted"/>
<name>A0A9R1UPA6_LACSA</name>
<dbReference type="AlphaFoldDB" id="A0A9R1UPA6"/>
<gene>
    <name evidence="2" type="ORF">LSAT_V11C800391130</name>
</gene>
<organism evidence="2 3">
    <name type="scientific">Lactuca sativa</name>
    <name type="common">Garden lettuce</name>
    <dbReference type="NCBI Taxonomy" id="4236"/>
    <lineage>
        <taxon>Eukaryota</taxon>
        <taxon>Viridiplantae</taxon>
        <taxon>Streptophyta</taxon>
        <taxon>Embryophyta</taxon>
        <taxon>Tracheophyta</taxon>
        <taxon>Spermatophyta</taxon>
        <taxon>Magnoliopsida</taxon>
        <taxon>eudicotyledons</taxon>
        <taxon>Gunneridae</taxon>
        <taxon>Pentapetalae</taxon>
        <taxon>asterids</taxon>
        <taxon>campanulids</taxon>
        <taxon>Asterales</taxon>
        <taxon>Asteraceae</taxon>
        <taxon>Cichorioideae</taxon>
        <taxon>Cichorieae</taxon>
        <taxon>Lactucinae</taxon>
        <taxon>Lactuca</taxon>
    </lineage>
</organism>
<reference evidence="2 3" key="1">
    <citation type="journal article" date="2017" name="Nat. Commun.">
        <title>Genome assembly with in vitro proximity ligation data and whole-genome triplication in lettuce.</title>
        <authorList>
            <person name="Reyes-Chin-Wo S."/>
            <person name="Wang Z."/>
            <person name="Yang X."/>
            <person name="Kozik A."/>
            <person name="Arikit S."/>
            <person name="Song C."/>
            <person name="Xia L."/>
            <person name="Froenicke L."/>
            <person name="Lavelle D.O."/>
            <person name="Truco M.J."/>
            <person name="Xia R."/>
            <person name="Zhu S."/>
            <person name="Xu C."/>
            <person name="Xu H."/>
            <person name="Xu X."/>
            <person name="Cox K."/>
            <person name="Korf I."/>
            <person name="Meyers B.C."/>
            <person name="Michelmore R.W."/>
        </authorList>
    </citation>
    <scope>NUCLEOTIDE SEQUENCE [LARGE SCALE GENOMIC DNA]</scope>
    <source>
        <strain evidence="3">cv. Salinas</strain>
        <tissue evidence="2">Seedlings</tissue>
    </source>
</reference>
<evidence type="ECO:0000256" key="1">
    <source>
        <dbReference type="SAM" id="MobiDB-lite"/>
    </source>
</evidence>
<accession>A0A9R1UPA6</accession>
<feature type="region of interest" description="Disordered" evidence="1">
    <location>
        <begin position="48"/>
        <end position="126"/>
    </location>
</feature>
<sequence>MGLPPLDTTVRLHCTPKPEPQNMYFEHSEPLLIHVIYVIFLREVEKRKGEDIGKGKSENGNKGGVDAKKTKGNDGGGDKQRQVEKGNAHDRGKEKFENKNKKGRESDKTKGNEEGKNLEKYFKNHI</sequence>
<dbReference type="EMBL" id="NBSK02000008">
    <property type="protein sequence ID" value="KAJ0191210.1"/>
    <property type="molecule type" value="Genomic_DNA"/>
</dbReference>
<comment type="caution">
    <text evidence="2">The sequence shown here is derived from an EMBL/GenBank/DDBJ whole genome shotgun (WGS) entry which is preliminary data.</text>
</comment>
<protein>
    <submittedName>
        <fullName evidence="2">Uncharacterized protein</fullName>
    </submittedName>
</protein>
<keyword evidence="3" id="KW-1185">Reference proteome</keyword>
<evidence type="ECO:0000313" key="3">
    <source>
        <dbReference type="Proteomes" id="UP000235145"/>
    </source>
</evidence>